<comment type="caution">
    <text evidence="1">The sequence shown here is derived from an EMBL/GenBank/DDBJ whole genome shotgun (WGS) entry which is preliminary data.</text>
</comment>
<dbReference type="EMBL" id="LZEU01000001">
    <property type="protein sequence ID" value="MBC9251107.1"/>
    <property type="molecule type" value="Genomic_DNA"/>
</dbReference>
<sequence length="131" mass="14531">MDRLIKENLEAILQDIAGSKRLGRRLINLAGFLGTTEPPPHIQEQLSRLSRLVVLQDAFDALLEPVTLLSRAGLSRMLDAQALQAMTASLEAARQNIAELGDVNYPELISWLVSEAQARKIVRMKSPEKES</sequence>
<dbReference type="Proteomes" id="UP000744555">
    <property type="component" value="Unassembled WGS sequence"/>
</dbReference>
<organism evidence="1 2">
    <name type="scientific">Aquipseudomonas alcaligenes</name>
    <name type="common">Pseudomonas alcaligenes</name>
    <dbReference type="NCBI Taxonomy" id="43263"/>
    <lineage>
        <taxon>Bacteria</taxon>
        <taxon>Pseudomonadati</taxon>
        <taxon>Pseudomonadota</taxon>
        <taxon>Gammaproteobacteria</taxon>
        <taxon>Pseudomonadales</taxon>
        <taxon>Pseudomonadaceae</taxon>
        <taxon>Aquipseudomonas</taxon>
    </lineage>
</organism>
<evidence type="ECO:0000313" key="2">
    <source>
        <dbReference type="Proteomes" id="UP000744555"/>
    </source>
</evidence>
<gene>
    <name evidence="1" type="ORF">A9179_12550</name>
</gene>
<keyword evidence="2" id="KW-1185">Reference proteome</keyword>
<protein>
    <submittedName>
        <fullName evidence="1">Uncharacterized protein</fullName>
    </submittedName>
</protein>
<evidence type="ECO:0000313" key="1">
    <source>
        <dbReference type="EMBL" id="MBC9251107.1"/>
    </source>
</evidence>
<name>A0ABR7S262_AQUAC</name>
<proteinExistence type="predicted"/>
<accession>A0ABR7S262</accession>
<reference evidence="1 2" key="1">
    <citation type="submission" date="2016-06" db="EMBL/GenBank/DDBJ databases">
        <authorList>
            <person name="Ramos C."/>
            <person name="Pintado A."/>
            <person name="Crespo-Gomez J.I."/>
        </authorList>
    </citation>
    <scope>NUCLEOTIDE SEQUENCE [LARGE SCALE GENOMIC DNA]</scope>
    <source>
        <strain evidence="1 2">AVO110</strain>
    </source>
</reference>
<dbReference type="RefSeq" id="WP_187806367.1">
    <property type="nucleotide sequence ID" value="NZ_JBHOFL010000007.1"/>
</dbReference>